<feature type="compositionally biased region" description="Acidic residues" evidence="1">
    <location>
        <begin position="114"/>
        <end position="125"/>
    </location>
</feature>
<dbReference type="EMBL" id="JWZX01003406">
    <property type="protein sequence ID" value="KOO20871.1"/>
    <property type="molecule type" value="Genomic_DNA"/>
</dbReference>
<feature type="region of interest" description="Disordered" evidence="1">
    <location>
        <begin position="77"/>
        <end position="125"/>
    </location>
</feature>
<protein>
    <submittedName>
        <fullName evidence="2">Uncharacterized protein</fullName>
    </submittedName>
</protein>
<name>A0A0M0J2V0_9EUKA</name>
<gene>
    <name evidence="2" type="ORF">Ctob_003941</name>
</gene>
<sequence>MPELVTPELTLVRVADKEVLNEYATARTAAGASVDRHLKANLSQLLGTVLPDAPPVLPDAQERDSTIASDEEECEACEADEGCDEGNTEVESEPEEPEEVEPEEAEVERLEAASDSEAEEDGAGDLVFEFDENGGRIRPEEEAAHMAEEEAEMETRGAVVEQPSASRSSRRRSRQVQILQQAAGQEHTTQGETRTEQQGQRAQGIFTAQKYFWM</sequence>
<dbReference type="Proteomes" id="UP000037460">
    <property type="component" value="Unassembled WGS sequence"/>
</dbReference>
<proteinExistence type="predicted"/>
<dbReference type="AlphaFoldDB" id="A0A0M0J2V0"/>
<feature type="compositionally biased region" description="Acidic residues" evidence="1">
    <location>
        <begin position="77"/>
        <end position="106"/>
    </location>
</feature>
<reference evidence="3" key="1">
    <citation type="journal article" date="2015" name="PLoS Genet.">
        <title>Genome Sequence and Transcriptome Analyses of Chrysochromulina tobin: Metabolic Tools for Enhanced Algal Fitness in the Prominent Order Prymnesiales (Haptophyceae).</title>
        <authorList>
            <person name="Hovde B.T."/>
            <person name="Deodato C.R."/>
            <person name="Hunsperger H.M."/>
            <person name="Ryken S.A."/>
            <person name="Yost W."/>
            <person name="Jha R.K."/>
            <person name="Patterson J."/>
            <person name="Monnat R.J. Jr."/>
            <person name="Barlow S.B."/>
            <person name="Starkenburg S.R."/>
            <person name="Cattolico R.A."/>
        </authorList>
    </citation>
    <scope>NUCLEOTIDE SEQUENCE</scope>
    <source>
        <strain evidence="3">CCMP291</strain>
    </source>
</reference>
<keyword evidence="3" id="KW-1185">Reference proteome</keyword>
<evidence type="ECO:0000256" key="1">
    <source>
        <dbReference type="SAM" id="MobiDB-lite"/>
    </source>
</evidence>
<feature type="region of interest" description="Disordered" evidence="1">
    <location>
        <begin position="141"/>
        <end position="206"/>
    </location>
</feature>
<evidence type="ECO:0000313" key="3">
    <source>
        <dbReference type="Proteomes" id="UP000037460"/>
    </source>
</evidence>
<organism evidence="2 3">
    <name type="scientific">Chrysochromulina tobinii</name>
    <dbReference type="NCBI Taxonomy" id="1460289"/>
    <lineage>
        <taxon>Eukaryota</taxon>
        <taxon>Haptista</taxon>
        <taxon>Haptophyta</taxon>
        <taxon>Prymnesiophyceae</taxon>
        <taxon>Prymnesiales</taxon>
        <taxon>Chrysochromulinaceae</taxon>
        <taxon>Chrysochromulina</taxon>
    </lineage>
</organism>
<evidence type="ECO:0000313" key="2">
    <source>
        <dbReference type="EMBL" id="KOO20871.1"/>
    </source>
</evidence>
<comment type="caution">
    <text evidence="2">The sequence shown here is derived from an EMBL/GenBank/DDBJ whole genome shotgun (WGS) entry which is preliminary data.</text>
</comment>
<accession>A0A0M0J2V0</accession>
<feature type="compositionally biased region" description="Low complexity" evidence="1">
    <location>
        <begin position="184"/>
        <end position="201"/>
    </location>
</feature>